<keyword evidence="1" id="KW-0677">Repeat</keyword>
<dbReference type="PANTHER" id="PTHR24189">
    <property type="entry name" value="MYOTROPHIN"/>
    <property type="match status" value="1"/>
</dbReference>
<dbReference type="Proteomes" id="UP000256379">
    <property type="component" value="Unassembled WGS sequence"/>
</dbReference>
<keyword evidence="5" id="KW-1185">Reference proteome</keyword>
<dbReference type="GO" id="GO:2000812">
    <property type="term" value="P:regulation of barbed-end actin filament capping"/>
    <property type="evidence" value="ECO:0007669"/>
    <property type="project" value="TreeGrafter"/>
</dbReference>
<dbReference type="InterPro" id="IPR050745">
    <property type="entry name" value="Multifunctional_regulatory"/>
</dbReference>
<keyword evidence="2 3" id="KW-0040">ANK repeat</keyword>
<dbReference type="Gene3D" id="1.25.40.20">
    <property type="entry name" value="Ankyrin repeat-containing domain"/>
    <property type="match status" value="2"/>
</dbReference>
<dbReference type="SMART" id="SM00248">
    <property type="entry name" value="ANK"/>
    <property type="match status" value="4"/>
</dbReference>
<dbReference type="InterPro" id="IPR002110">
    <property type="entry name" value="Ankyrin_rpt"/>
</dbReference>
<dbReference type="GO" id="GO:0005737">
    <property type="term" value="C:cytoplasm"/>
    <property type="evidence" value="ECO:0007669"/>
    <property type="project" value="TreeGrafter"/>
</dbReference>
<dbReference type="AlphaFoldDB" id="A0A3D8IP15"/>
<dbReference type="InterPro" id="IPR036770">
    <property type="entry name" value="Ankyrin_rpt-contain_sf"/>
</dbReference>
<gene>
    <name evidence="4" type="ORF">CQA53_02875</name>
</gene>
<sequence length="482" mass="54895">MNKSYRKCGNKILSKIYNIYLLREKMRIIKLSRIFYSLNSSVKYLRFRVIAWFLLPIFTICNQMIYAKEVKILESSSIASTKQEAKTNALEELAQSISVEIKSTLHSKQLQINNQLYEETLHDVSLNAHSRFINPKITYKQIAKDKVEARVIIDNPNDYKNAIKKIAKDIDALSIGLDSEITQRNIQERIFRLENILRLYKIYNGYDEVLFTMNISRDEIAKPKNNFEYFASKHSSIDPNMFEKKVTPKAVTTKKNYTYLSGYGTNNALLTAISYNNINGVFSALKDGVNPNIMDGFGNTPLILAIENPDILELLLIYGANPEEVNNEGNTPMSVALQRERLSKNTCKSIEVLLNNGADPNHVAQFDGDSIIPIMAFYERYNTPKSFQSEFWEKQGIYYCDKGEILELFLKKGADVNLRNYKNISILTLVAGDGDIALVKTLLNKGAKVMQNIDRGNLNTDAGKTIQVMLNDAPREESPTRK</sequence>
<dbReference type="Pfam" id="PF12796">
    <property type="entry name" value="Ank_2"/>
    <property type="match status" value="1"/>
</dbReference>
<accession>A0A3D8IP15</accession>
<dbReference type="OrthoDB" id="5345485at2"/>
<evidence type="ECO:0000313" key="4">
    <source>
        <dbReference type="EMBL" id="RDU66730.1"/>
    </source>
</evidence>
<feature type="repeat" description="ANK" evidence="3">
    <location>
        <begin position="328"/>
        <end position="365"/>
    </location>
</feature>
<reference evidence="4 5" key="1">
    <citation type="submission" date="2018-04" db="EMBL/GenBank/DDBJ databases">
        <title>Novel Campyloabacter and Helicobacter Species and Strains.</title>
        <authorList>
            <person name="Mannion A.J."/>
            <person name="Shen Z."/>
            <person name="Fox J.G."/>
        </authorList>
    </citation>
    <scope>NUCLEOTIDE SEQUENCE [LARGE SCALE GENOMIC DNA]</scope>
    <source>
        <strain evidence="4 5">MIT 17-337</strain>
    </source>
</reference>
<dbReference type="PANTHER" id="PTHR24189:SF50">
    <property type="entry name" value="ANKYRIN REPEAT AND SOCS BOX PROTEIN 2"/>
    <property type="match status" value="1"/>
</dbReference>
<dbReference type="SUPFAM" id="SSF48403">
    <property type="entry name" value="Ankyrin repeat"/>
    <property type="match status" value="1"/>
</dbReference>
<comment type="caution">
    <text evidence="4">The sequence shown here is derived from an EMBL/GenBank/DDBJ whole genome shotgun (WGS) entry which is preliminary data.</text>
</comment>
<evidence type="ECO:0000256" key="1">
    <source>
        <dbReference type="ARBA" id="ARBA00022737"/>
    </source>
</evidence>
<proteinExistence type="predicted"/>
<dbReference type="EMBL" id="NXLQ01000003">
    <property type="protein sequence ID" value="RDU66730.1"/>
    <property type="molecule type" value="Genomic_DNA"/>
</dbReference>
<evidence type="ECO:0000256" key="3">
    <source>
        <dbReference type="PROSITE-ProRule" id="PRU00023"/>
    </source>
</evidence>
<protein>
    <submittedName>
        <fullName evidence="4">Uncharacterized protein</fullName>
    </submittedName>
</protein>
<name>A0A3D8IP15_9HELI</name>
<dbReference type="PROSITE" id="PS50088">
    <property type="entry name" value="ANK_REPEAT"/>
    <property type="match status" value="1"/>
</dbReference>
<evidence type="ECO:0000256" key="2">
    <source>
        <dbReference type="ARBA" id="ARBA00023043"/>
    </source>
</evidence>
<dbReference type="Gene3D" id="3.10.28.20">
    <property type="entry name" value="Acetamidase/Formamidase-like domains"/>
    <property type="match status" value="1"/>
</dbReference>
<organism evidence="4 5">
    <name type="scientific">Helicobacter didelphidarum</name>
    <dbReference type="NCBI Taxonomy" id="2040648"/>
    <lineage>
        <taxon>Bacteria</taxon>
        <taxon>Pseudomonadati</taxon>
        <taxon>Campylobacterota</taxon>
        <taxon>Epsilonproteobacteria</taxon>
        <taxon>Campylobacterales</taxon>
        <taxon>Helicobacteraceae</taxon>
        <taxon>Helicobacter</taxon>
    </lineage>
</organism>
<evidence type="ECO:0000313" key="5">
    <source>
        <dbReference type="Proteomes" id="UP000256379"/>
    </source>
</evidence>